<dbReference type="InterPro" id="IPR032093">
    <property type="entry name" value="PhoD_N"/>
</dbReference>
<evidence type="ECO:0000259" key="3">
    <source>
        <dbReference type="Pfam" id="PF16655"/>
    </source>
</evidence>
<evidence type="ECO:0000259" key="2">
    <source>
        <dbReference type="Pfam" id="PF09423"/>
    </source>
</evidence>
<dbReference type="KEGG" id="mbah:HYN46_11105"/>
<proteinExistence type="predicted"/>
<protein>
    <submittedName>
        <fullName evidence="4">Alkaline phosphatase</fullName>
    </submittedName>
</protein>
<evidence type="ECO:0000313" key="5">
    <source>
        <dbReference type="Proteomes" id="UP000253940"/>
    </source>
</evidence>
<feature type="domain" description="Phospholipase D N-terminal" evidence="3">
    <location>
        <begin position="49"/>
        <end position="138"/>
    </location>
</feature>
<name>A0A345P7T2_9GAMM</name>
<dbReference type="Pfam" id="PF09423">
    <property type="entry name" value="PhoD"/>
    <property type="match status" value="1"/>
</dbReference>
<sequence length="603" mass="66668">MTSRRSFISTVIQSAGFLTIASALPIAGCGSSDDAPVNLTPKGSFLFGQGVASGDPRTNSVILWTRCIPATGSQDVNLSLQIATDSEFKNALQSIPVTALAKYDNTVRVKVTGLTADQVYYYRFTAGSDSSNTGTTKTLPPVTSTRDIRFAWLSCQDWSINHWAGLTLLAKEQLDFVIHVGDYIYETVGAAFQTGQVEAAHGPITLPSGGLKAKSGVYANTIDDYRTLYRTYRGDTRLQSIHQNFPMIAIWDDHEFSDDCWQDHQTYTNENKQETTRRRNATQAWAEYQPIDWTDVQFQPDTTTGFTNIRIYRDFRVGQNMHLVMTDERLYRDDHIVDEATFAKIVGHDSVNGDDSVGTRYFVPQPVLGQFEQTKTTALGRVPSILGTAQTQWFKDTLKNTDATWKIWGNEVALSRMWLDLRAAEVPAQLKNRYVLNCDAWDGYPTAKQELLSYLVDNKIKNVVAITGDLHAFQASVVRNIAENGQGTPVLVDFLAAGVSSSSFYTYLKPGFLNSGIPAIVSMFATPTAFDDTMKLNNPDFAYVDHDAQGYAIATVGSAQMSVTFYKTAKLNSDGSLPANILLKKTQFTVAKDTTTIVVKDNA</sequence>
<dbReference type="InterPro" id="IPR052900">
    <property type="entry name" value="Phospholipid_Metab_Enz"/>
</dbReference>
<dbReference type="AlphaFoldDB" id="A0A345P7T2"/>
<dbReference type="InterPro" id="IPR029052">
    <property type="entry name" value="Metallo-depent_PP-like"/>
</dbReference>
<dbReference type="InterPro" id="IPR018946">
    <property type="entry name" value="PhoD-like_MPP"/>
</dbReference>
<dbReference type="PANTHER" id="PTHR43606">
    <property type="entry name" value="PHOSPHATASE, PUTATIVE (AFU_ORTHOLOGUE AFUA_6G08710)-RELATED"/>
    <property type="match status" value="1"/>
</dbReference>
<keyword evidence="1" id="KW-0732">Signal</keyword>
<dbReference type="SUPFAM" id="SSF56300">
    <property type="entry name" value="Metallo-dependent phosphatases"/>
    <property type="match status" value="1"/>
</dbReference>
<feature type="domain" description="PhoD-like phosphatase metallophosphatase" evidence="2">
    <location>
        <begin position="150"/>
        <end position="565"/>
    </location>
</feature>
<dbReference type="PANTHER" id="PTHR43606:SF2">
    <property type="entry name" value="ALKALINE PHOSPHATASE FAMILY PROTEIN (AFU_ORTHOLOGUE AFUA_5G03860)"/>
    <property type="match status" value="1"/>
</dbReference>
<accession>A0A345P7T2</accession>
<feature type="chain" id="PRO_5016683775" evidence="1">
    <location>
        <begin position="24"/>
        <end position="603"/>
    </location>
</feature>
<dbReference type="Gene3D" id="3.60.21.70">
    <property type="entry name" value="PhoD-like phosphatase"/>
    <property type="match status" value="1"/>
</dbReference>
<organism evidence="4 5">
    <name type="scientific">Aquirhabdus parva</name>
    <dbReference type="NCBI Taxonomy" id="2283318"/>
    <lineage>
        <taxon>Bacteria</taxon>
        <taxon>Pseudomonadati</taxon>
        <taxon>Pseudomonadota</taxon>
        <taxon>Gammaproteobacteria</taxon>
        <taxon>Moraxellales</taxon>
        <taxon>Moraxellaceae</taxon>
        <taxon>Aquirhabdus</taxon>
    </lineage>
</organism>
<dbReference type="OrthoDB" id="327733at2"/>
<dbReference type="Pfam" id="PF16655">
    <property type="entry name" value="PhoD_N"/>
    <property type="match status" value="1"/>
</dbReference>
<dbReference type="InterPro" id="IPR038607">
    <property type="entry name" value="PhoD-like_sf"/>
</dbReference>
<dbReference type="Gene3D" id="2.60.40.380">
    <property type="entry name" value="Purple acid phosphatase-like, N-terminal"/>
    <property type="match status" value="1"/>
</dbReference>
<gene>
    <name evidence="4" type="ORF">HYN46_11105</name>
</gene>
<evidence type="ECO:0000313" key="4">
    <source>
        <dbReference type="EMBL" id="AXI03341.1"/>
    </source>
</evidence>
<dbReference type="RefSeq" id="WP_114899450.1">
    <property type="nucleotide sequence ID" value="NZ_CP031222.1"/>
</dbReference>
<dbReference type="CDD" id="cd07389">
    <property type="entry name" value="MPP_PhoD"/>
    <property type="match status" value="1"/>
</dbReference>
<keyword evidence="5" id="KW-1185">Reference proteome</keyword>
<evidence type="ECO:0000256" key="1">
    <source>
        <dbReference type="SAM" id="SignalP"/>
    </source>
</evidence>
<dbReference type="EMBL" id="CP031222">
    <property type="protein sequence ID" value="AXI03341.1"/>
    <property type="molecule type" value="Genomic_DNA"/>
</dbReference>
<reference evidence="4 5" key="1">
    <citation type="submission" date="2018-07" db="EMBL/GenBank/DDBJ databases">
        <title>Genome sequencing of Moraxellaceae gen. HYN0046.</title>
        <authorList>
            <person name="Kim M."/>
            <person name="Yi H."/>
        </authorList>
    </citation>
    <scope>NUCLEOTIDE SEQUENCE [LARGE SCALE GENOMIC DNA]</scope>
    <source>
        <strain evidence="4 5">HYN0046</strain>
    </source>
</reference>
<dbReference type="Proteomes" id="UP000253940">
    <property type="component" value="Chromosome"/>
</dbReference>
<feature type="signal peptide" evidence="1">
    <location>
        <begin position="1"/>
        <end position="23"/>
    </location>
</feature>